<dbReference type="Proteomes" id="UP000191116">
    <property type="component" value="Unassembled WGS sequence"/>
</dbReference>
<dbReference type="SUPFAM" id="SSF46689">
    <property type="entry name" value="Homeodomain-like"/>
    <property type="match status" value="1"/>
</dbReference>
<dbReference type="Gene3D" id="1.10.10.10">
    <property type="entry name" value="Winged helix-like DNA-binding domain superfamily/Winged helix DNA-binding domain"/>
    <property type="match status" value="1"/>
</dbReference>
<dbReference type="InterPro" id="IPR036388">
    <property type="entry name" value="WH-like_DNA-bd_sf"/>
</dbReference>
<dbReference type="Pfam" id="PF13592">
    <property type="entry name" value="HTH_33"/>
    <property type="match status" value="1"/>
</dbReference>
<evidence type="ECO:0000259" key="1">
    <source>
        <dbReference type="Pfam" id="PF13592"/>
    </source>
</evidence>
<dbReference type="InterPro" id="IPR009057">
    <property type="entry name" value="Homeodomain-like_sf"/>
</dbReference>
<protein>
    <recommendedName>
        <fullName evidence="1">Winged helix-turn helix domain-containing protein</fullName>
    </recommendedName>
</protein>
<evidence type="ECO:0000313" key="3">
    <source>
        <dbReference type="Proteomes" id="UP000191116"/>
    </source>
</evidence>
<name>A0A1T4T3B4_9GAMM</name>
<evidence type="ECO:0000313" key="2">
    <source>
        <dbReference type="EMBL" id="SKA34648.1"/>
    </source>
</evidence>
<feature type="domain" description="Winged helix-turn helix" evidence="1">
    <location>
        <begin position="94"/>
        <end position="145"/>
    </location>
</feature>
<organism evidence="2 3">
    <name type="scientific">Photobacterium toruni</name>
    <dbReference type="NCBI Taxonomy" id="1935446"/>
    <lineage>
        <taxon>Bacteria</taxon>
        <taxon>Pseudomonadati</taxon>
        <taxon>Pseudomonadota</taxon>
        <taxon>Gammaproteobacteria</taxon>
        <taxon>Vibrionales</taxon>
        <taxon>Vibrionaceae</taxon>
        <taxon>Photobacterium</taxon>
    </lineage>
</organism>
<dbReference type="InterPro" id="IPR025959">
    <property type="entry name" value="Winged_HTH_dom"/>
</dbReference>
<proteinExistence type="predicted"/>
<dbReference type="RefSeq" id="WP_159447853.1">
    <property type="nucleotide sequence ID" value="NZ_AP024854.1"/>
</dbReference>
<reference evidence="2 3" key="1">
    <citation type="submission" date="2017-02" db="EMBL/GenBank/DDBJ databases">
        <authorList>
            <person name="Peterson S.W."/>
        </authorList>
    </citation>
    <scope>NUCLEOTIDE SEQUENCE [LARGE SCALE GENOMIC DNA]</scope>
    <source>
        <strain evidence="2 3">CECT 9189</strain>
    </source>
</reference>
<dbReference type="OrthoDB" id="129174at2"/>
<gene>
    <name evidence="2" type="ORF">CZ814_01914</name>
</gene>
<dbReference type="EMBL" id="FUWP01000008">
    <property type="protein sequence ID" value="SKA34648.1"/>
    <property type="molecule type" value="Genomic_DNA"/>
</dbReference>
<accession>A0A1T4T3B4</accession>
<dbReference type="AlphaFoldDB" id="A0A1T4T3B4"/>
<dbReference type="Pfam" id="PF13384">
    <property type="entry name" value="HTH_23"/>
    <property type="match status" value="1"/>
</dbReference>
<sequence>MDDLSTKLQKTTNARMRLRLLAVYYFIDGKSRYQIARYLKVSRTSVNKWITQYLNYGFEGLKEKNRSGRPSRLNNEQCHKIQVFITENAIKSQGQRLRAKDIQTFIYDEYQITYQSSMIYNLLKQWGFSWVIGHSKHLKQSIQTQIDCKNTSH</sequence>